<proteinExistence type="predicted"/>
<feature type="region of interest" description="Disordered" evidence="1">
    <location>
        <begin position="1"/>
        <end position="84"/>
    </location>
</feature>
<feature type="compositionally biased region" description="Basic and acidic residues" evidence="1">
    <location>
        <begin position="15"/>
        <end position="25"/>
    </location>
</feature>
<dbReference type="Proteomes" id="UP000770661">
    <property type="component" value="Unassembled WGS sequence"/>
</dbReference>
<dbReference type="EMBL" id="JACEEZ010024849">
    <property type="protein sequence ID" value="KAG0707423.1"/>
    <property type="molecule type" value="Genomic_DNA"/>
</dbReference>
<feature type="region of interest" description="Disordered" evidence="1">
    <location>
        <begin position="104"/>
        <end position="126"/>
    </location>
</feature>
<reference evidence="2" key="1">
    <citation type="submission" date="2020-07" db="EMBL/GenBank/DDBJ databases">
        <title>The High-quality genome of the commercially important snow crab, Chionoecetes opilio.</title>
        <authorList>
            <person name="Jeong J.-H."/>
            <person name="Ryu S."/>
        </authorList>
    </citation>
    <scope>NUCLEOTIDE SEQUENCE</scope>
    <source>
        <strain evidence="2">MADBK_172401_WGS</strain>
        <tissue evidence="2">Digestive gland</tissue>
    </source>
</reference>
<evidence type="ECO:0000256" key="1">
    <source>
        <dbReference type="SAM" id="MobiDB-lite"/>
    </source>
</evidence>
<sequence>MPGRGSESHSQLTEKATEEVNREACCRSSKVPAKSSPSPVAPATGGPWQKKRGHPEGNQPSHVESHQRPGERIGARTEKDPGSHWWYPLSTLSAGSRPAFIQGTRSWPREKATWHRASLHARGSHP</sequence>
<feature type="compositionally biased region" description="Basic and acidic residues" evidence="1">
    <location>
        <begin position="63"/>
        <end position="82"/>
    </location>
</feature>
<protein>
    <submittedName>
        <fullName evidence="2">Uncharacterized protein</fullName>
    </submittedName>
</protein>
<gene>
    <name evidence="2" type="ORF">GWK47_000211</name>
</gene>
<keyword evidence="3" id="KW-1185">Reference proteome</keyword>
<feature type="compositionally biased region" description="Basic residues" evidence="1">
    <location>
        <begin position="117"/>
        <end position="126"/>
    </location>
</feature>
<evidence type="ECO:0000313" key="3">
    <source>
        <dbReference type="Proteomes" id="UP000770661"/>
    </source>
</evidence>
<feature type="compositionally biased region" description="Low complexity" evidence="1">
    <location>
        <begin position="28"/>
        <end position="43"/>
    </location>
</feature>
<dbReference type="AlphaFoldDB" id="A0A8J4XNQ2"/>
<name>A0A8J4XNQ2_CHIOP</name>
<comment type="caution">
    <text evidence="2">The sequence shown here is derived from an EMBL/GenBank/DDBJ whole genome shotgun (WGS) entry which is preliminary data.</text>
</comment>
<evidence type="ECO:0000313" key="2">
    <source>
        <dbReference type="EMBL" id="KAG0707423.1"/>
    </source>
</evidence>
<accession>A0A8J4XNQ2</accession>
<organism evidence="2 3">
    <name type="scientific">Chionoecetes opilio</name>
    <name type="common">Atlantic snow crab</name>
    <name type="synonym">Cancer opilio</name>
    <dbReference type="NCBI Taxonomy" id="41210"/>
    <lineage>
        <taxon>Eukaryota</taxon>
        <taxon>Metazoa</taxon>
        <taxon>Ecdysozoa</taxon>
        <taxon>Arthropoda</taxon>
        <taxon>Crustacea</taxon>
        <taxon>Multicrustacea</taxon>
        <taxon>Malacostraca</taxon>
        <taxon>Eumalacostraca</taxon>
        <taxon>Eucarida</taxon>
        <taxon>Decapoda</taxon>
        <taxon>Pleocyemata</taxon>
        <taxon>Brachyura</taxon>
        <taxon>Eubrachyura</taxon>
        <taxon>Majoidea</taxon>
        <taxon>Majidae</taxon>
        <taxon>Chionoecetes</taxon>
    </lineage>
</organism>